<name>A0A8T0ID68_CERPU</name>
<feature type="domain" description="DUF7875" evidence="1">
    <location>
        <begin position="1"/>
        <end position="94"/>
    </location>
</feature>
<evidence type="ECO:0000259" key="1">
    <source>
        <dbReference type="Pfam" id="PF25285"/>
    </source>
</evidence>
<organism evidence="2 3">
    <name type="scientific">Ceratodon purpureus</name>
    <name type="common">Fire moss</name>
    <name type="synonym">Dicranum purpureum</name>
    <dbReference type="NCBI Taxonomy" id="3225"/>
    <lineage>
        <taxon>Eukaryota</taxon>
        <taxon>Viridiplantae</taxon>
        <taxon>Streptophyta</taxon>
        <taxon>Embryophyta</taxon>
        <taxon>Bryophyta</taxon>
        <taxon>Bryophytina</taxon>
        <taxon>Bryopsida</taxon>
        <taxon>Dicranidae</taxon>
        <taxon>Pseudoditrichales</taxon>
        <taxon>Ditrichaceae</taxon>
        <taxon>Ceratodon</taxon>
    </lineage>
</organism>
<dbReference type="EMBL" id="CM026424">
    <property type="protein sequence ID" value="KAG0580935.1"/>
    <property type="molecule type" value="Genomic_DNA"/>
</dbReference>
<keyword evidence="3" id="KW-1185">Reference proteome</keyword>
<evidence type="ECO:0000313" key="2">
    <source>
        <dbReference type="EMBL" id="KAG0580935.1"/>
    </source>
</evidence>
<proteinExistence type="predicted"/>
<evidence type="ECO:0000313" key="3">
    <source>
        <dbReference type="Proteomes" id="UP000822688"/>
    </source>
</evidence>
<reference evidence="2" key="1">
    <citation type="submission" date="2020-06" db="EMBL/GenBank/DDBJ databases">
        <title>WGS assembly of Ceratodon purpureus strain R40.</title>
        <authorList>
            <person name="Carey S.B."/>
            <person name="Jenkins J."/>
            <person name="Shu S."/>
            <person name="Lovell J.T."/>
            <person name="Sreedasyam A."/>
            <person name="Maumus F."/>
            <person name="Tiley G.P."/>
            <person name="Fernandez-Pozo N."/>
            <person name="Barry K."/>
            <person name="Chen C."/>
            <person name="Wang M."/>
            <person name="Lipzen A."/>
            <person name="Daum C."/>
            <person name="Saski C.A."/>
            <person name="Payton A.C."/>
            <person name="Mcbreen J.C."/>
            <person name="Conrad R.E."/>
            <person name="Kollar L.M."/>
            <person name="Olsson S."/>
            <person name="Huttunen S."/>
            <person name="Landis J.B."/>
            <person name="Wickett N.J."/>
            <person name="Johnson M.G."/>
            <person name="Rensing S.A."/>
            <person name="Grimwood J."/>
            <person name="Schmutz J."/>
            <person name="Mcdaniel S.F."/>
        </authorList>
    </citation>
    <scope>NUCLEOTIDE SEQUENCE</scope>
    <source>
        <strain evidence="2">R40</strain>
    </source>
</reference>
<dbReference type="PANTHER" id="PTHR36331:SF1">
    <property type="entry name" value="40S RIBOSOMAL PROTEIN"/>
    <property type="match status" value="1"/>
</dbReference>
<dbReference type="OrthoDB" id="1857261at2759"/>
<dbReference type="Proteomes" id="UP000822688">
    <property type="component" value="Chromosome 4"/>
</dbReference>
<dbReference type="PANTHER" id="PTHR36331">
    <property type="entry name" value="40S RIBOSOMAL PROTEIN"/>
    <property type="match status" value="1"/>
</dbReference>
<dbReference type="AlphaFoldDB" id="A0A8T0ID68"/>
<sequence length="97" mass="10711">MALRGPLGASSGEVMREDAIPCERITRIFATVAGIGGVFLSWPLCHIHYGPRVTWPRVYRWQVCGAVGCAVFMGTFARLWEPACEPQNIAAYETRPS</sequence>
<comment type="caution">
    <text evidence="2">The sequence shown here is derived from an EMBL/GenBank/DDBJ whole genome shotgun (WGS) entry which is preliminary data.</text>
</comment>
<protein>
    <recommendedName>
        <fullName evidence="1">DUF7875 domain-containing protein</fullName>
    </recommendedName>
</protein>
<dbReference type="Pfam" id="PF25285">
    <property type="entry name" value="DUF7875"/>
    <property type="match status" value="1"/>
</dbReference>
<dbReference type="InterPro" id="IPR057197">
    <property type="entry name" value="DUF7875"/>
</dbReference>
<accession>A0A8T0ID68</accession>
<gene>
    <name evidence="2" type="ORF">KC19_4G211700</name>
</gene>